<dbReference type="Pfam" id="PF02600">
    <property type="entry name" value="DsbB"/>
    <property type="match status" value="1"/>
</dbReference>
<dbReference type="RefSeq" id="WP_109825906.1">
    <property type="nucleotide sequence ID" value="NZ_QGKL01000042.1"/>
</dbReference>
<keyword evidence="12 14" id="KW-0143">Chaperone</keyword>
<evidence type="ECO:0000256" key="12">
    <source>
        <dbReference type="ARBA" id="ARBA00023186"/>
    </source>
</evidence>
<evidence type="ECO:0000313" key="17">
    <source>
        <dbReference type="Proteomes" id="UP000245506"/>
    </source>
</evidence>
<dbReference type="InterPro" id="IPR023380">
    <property type="entry name" value="DsbB-like_sf"/>
</dbReference>
<dbReference type="AlphaFoldDB" id="A0A317C501"/>
<feature type="disulfide bond" description="Redox-active" evidence="14">
    <location>
        <begin position="37"/>
        <end position="40"/>
    </location>
</feature>
<dbReference type="InterPro" id="IPR003752">
    <property type="entry name" value="DiS_bond_form_DsbB/BdbC"/>
</dbReference>
<name>A0A317C501_9GAMM</name>
<evidence type="ECO:0000256" key="4">
    <source>
        <dbReference type="ARBA" id="ARBA00022475"/>
    </source>
</evidence>
<keyword evidence="3 14" id="KW-0813">Transport</keyword>
<dbReference type="InterPro" id="IPR022920">
    <property type="entry name" value="Disulphide_bond_form_DsbB"/>
</dbReference>
<dbReference type="SUPFAM" id="SSF158442">
    <property type="entry name" value="DsbB-like"/>
    <property type="match status" value="1"/>
</dbReference>
<keyword evidence="7 14" id="KW-0249">Electron transport</keyword>
<feature type="transmembrane region" description="Helical" evidence="15">
    <location>
        <begin position="12"/>
        <end position="29"/>
    </location>
</feature>
<evidence type="ECO:0000256" key="3">
    <source>
        <dbReference type="ARBA" id="ARBA00022448"/>
    </source>
</evidence>
<evidence type="ECO:0000256" key="9">
    <source>
        <dbReference type="ARBA" id="ARBA00023002"/>
    </source>
</evidence>
<reference evidence="16 17" key="1">
    <citation type="submission" date="2018-05" db="EMBL/GenBank/DDBJ databases">
        <title>Leucothrix arctica sp. nov., isolated from Arctic seawater.</title>
        <authorList>
            <person name="Choi A."/>
            <person name="Baek K."/>
        </authorList>
    </citation>
    <scope>NUCLEOTIDE SEQUENCE [LARGE SCALE GENOMIC DNA]</scope>
    <source>
        <strain evidence="16 17">IMCC9719</strain>
    </source>
</reference>
<accession>A0A317C501</accession>
<comment type="caution">
    <text evidence="14">Lacks conserved residue(s) required for the propagation of feature annotation.</text>
</comment>
<keyword evidence="5" id="KW-0997">Cell inner membrane</keyword>
<evidence type="ECO:0000256" key="5">
    <source>
        <dbReference type="ARBA" id="ARBA00022519"/>
    </source>
</evidence>
<dbReference type="Proteomes" id="UP000245506">
    <property type="component" value="Unassembled WGS sequence"/>
</dbReference>
<evidence type="ECO:0000256" key="6">
    <source>
        <dbReference type="ARBA" id="ARBA00022692"/>
    </source>
</evidence>
<dbReference type="HAMAP" id="MF_00286">
    <property type="entry name" value="DsbB"/>
    <property type="match status" value="1"/>
</dbReference>
<evidence type="ECO:0000256" key="11">
    <source>
        <dbReference type="ARBA" id="ARBA00023157"/>
    </source>
</evidence>
<proteinExistence type="inferred from homology"/>
<keyword evidence="10 14" id="KW-0472">Membrane</keyword>
<comment type="similarity">
    <text evidence="2 14">Belongs to the DsbB family.</text>
</comment>
<protein>
    <recommendedName>
        <fullName evidence="14">Disulfide bond formation protein B</fullName>
    </recommendedName>
    <alternativeName>
        <fullName evidence="14">Disulfide oxidoreductase</fullName>
    </alternativeName>
</protein>
<evidence type="ECO:0000256" key="1">
    <source>
        <dbReference type="ARBA" id="ARBA00004429"/>
    </source>
</evidence>
<evidence type="ECO:0000256" key="13">
    <source>
        <dbReference type="ARBA" id="ARBA00023284"/>
    </source>
</evidence>
<gene>
    <name evidence="14" type="primary">dsbB</name>
    <name evidence="16" type="ORF">DKT75_19340</name>
</gene>
<evidence type="ECO:0000256" key="10">
    <source>
        <dbReference type="ARBA" id="ARBA00023136"/>
    </source>
</evidence>
<dbReference type="PANTHER" id="PTHR36570:SF3">
    <property type="entry name" value="DISULFIDE BOND FORMATION PROTEIN B"/>
    <property type="match status" value="1"/>
</dbReference>
<keyword evidence="4 14" id="KW-1003">Cell membrane</keyword>
<dbReference type="InterPro" id="IPR050183">
    <property type="entry name" value="DsbB"/>
</dbReference>
<evidence type="ECO:0000256" key="2">
    <source>
        <dbReference type="ARBA" id="ARBA00008823"/>
    </source>
</evidence>
<feature type="topological domain" description="Cytoplasmic" evidence="14">
    <location>
        <begin position="164"/>
        <end position="165"/>
    </location>
</feature>
<evidence type="ECO:0000256" key="15">
    <source>
        <dbReference type="SAM" id="Phobius"/>
    </source>
</evidence>
<keyword evidence="17" id="KW-1185">Reference proteome</keyword>
<keyword evidence="13 14" id="KW-0676">Redox-active center</keyword>
<dbReference type="GO" id="GO:0015035">
    <property type="term" value="F:protein-disulfide reductase activity"/>
    <property type="evidence" value="ECO:0007669"/>
    <property type="project" value="UniProtKB-UniRule"/>
</dbReference>
<dbReference type="PANTHER" id="PTHR36570">
    <property type="entry name" value="DISULFIDE BOND FORMATION PROTEIN B"/>
    <property type="match status" value="1"/>
</dbReference>
<dbReference type="OrthoDB" id="3711263at2"/>
<evidence type="ECO:0000256" key="8">
    <source>
        <dbReference type="ARBA" id="ARBA00022989"/>
    </source>
</evidence>
<feature type="transmembrane region" description="Helical" evidence="15">
    <location>
        <begin position="71"/>
        <end position="91"/>
    </location>
</feature>
<dbReference type="GO" id="GO:0006457">
    <property type="term" value="P:protein folding"/>
    <property type="evidence" value="ECO:0007669"/>
    <property type="project" value="InterPro"/>
</dbReference>
<comment type="caution">
    <text evidence="16">The sequence shown here is derived from an EMBL/GenBank/DDBJ whole genome shotgun (WGS) entry which is preliminary data.</text>
</comment>
<evidence type="ECO:0000256" key="7">
    <source>
        <dbReference type="ARBA" id="ARBA00022982"/>
    </source>
</evidence>
<organism evidence="16 17">
    <name type="scientific">Leucothrix arctica</name>
    <dbReference type="NCBI Taxonomy" id="1481894"/>
    <lineage>
        <taxon>Bacteria</taxon>
        <taxon>Pseudomonadati</taxon>
        <taxon>Pseudomonadota</taxon>
        <taxon>Gammaproteobacteria</taxon>
        <taxon>Thiotrichales</taxon>
        <taxon>Thiotrichaceae</taxon>
        <taxon>Leucothrix</taxon>
    </lineage>
</organism>
<dbReference type="EMBL" id="QGKL01000042">
    <property type="protein sequence ID" value="PWQ93766.1"/>
    <property type="molecule type" value="Genomic_DNA"/>
</dbReference>
<dbReference type="GO" id="GO:0005886">
    <property type="term" value="C:plasma membrane"/>
    <property type="evidence" value="ECO:0007669"/>
    <property type="project" value="UniProtKB-SubCell"/>
</dbReference>
<feature type="topological domain" description="Periplasmic" evidence="14">
    <location>
        <begin position="28"/>
        <end position="45"/>
    </location>
</feature>
<sequence length="165" mass="18172">MTNQHSIRPMFLIGFLICLAMTGVALYGQYVMYLDPCPLCIFQRVAVMVLGVIFLLGFLHNPSSSFGRRGYGQLTIIAALSGAAIAARHIWLQHLPPEKVPACGPGLSYWLDNMPFTSVLSKVFEGSGECAEVQLRTFGLSIPEWTLVAFVMFALYGLKVLIKGR</sequence>
<feature type="transmembrane region" description="Helical" evidence="15">
    <location>
        <begin position="145"/>
        <end position="162"/>
    </location>
</feature>
<dbReference type="Gene3D" id="1.20.1550.10">
    <property type="entry name" value="DsbB-like"/>
    <property type="match status" value="1"/>
</dbReference>
<keyword evidence="8 14" id="KW-1133">Transmembrane helix</keyword>
<comment type="function">
    <text evidence="14">Required for disulfide bond formation in some periplasmic proteins. Acts by oxidizing the DsbA protein.</text>
</comment>
<keyword evidence="11 14" id="KW-1015">Disulfide bond</keyword>
<keyword evidence="9 14" id="KW-0560">Oxidoreductase</keyword>
<comment type="subcellular location">
    <subcellularLocation>
        <location evidence="1">Cell inner membrane</location>
        <topology evidence="1">Multi-pass membrane protein</topology>
    </subcellularLocation>
    <subcellularLocation>
        <location evidence="14">Cell membrane</location>
        <topology evidence="14">Multi-pass membrane protein</topology>
    </subcellularLocation>
</comment>
<feature type="topological domain" description="Cytoplasmic" evidence="14">
    <location>
        <begin position="1"/>
        <end position="10"/>
    </location>
</feature>
<keyword evidence="6 14" id="KW-0812">Transmembrane</keyword>
<feature type="transmembrane region" description="Helical" evidence="15">
    <location>
        <begin position="41"/>
        <end position="59"/>
    </location>
</feature>
<evidence type="ECO:0000256" key="14">
    <source>
        <dbReference type="HAMAP-Rule" id="MF_00286"/>
    </source>
</evidence>
<dbReference type="GO" id="GO:0009055">
    <property type="term" value="F:electron transfer activity"/>
    <property type="evidence" value="ECO:0007669"/>
    <property type="project" value="UniProtKB-UniRule"/>
</dbReference>
<evidence type="ECO:0000313" key="16">
    <source>
        <dbReference type="EMBL" id="PWQ93766.1"/>
    </source>
</evidence>